<reference evidence="1" key="1">
    <citation type="submission" date="2020-10" db="EMBL/GenBank/DDBJ databases">
        <authorList>
            <person name="Gilroy R."/>
        </authorList>
    </citation>
    <scope>NUCLEOTIDE SEQUENCE</scope>
    <source>
        <strain evidence="1">CHK152-2871</strain>
    </source>
</reference>
<proteinExistence type="predicted"/>
<evidence type="ECO:0000313" key="1">
    <source>
        <dbReference type="EMBL" id="HIS73440.1"/>
    </source>
</evidence>
<comment type="caution">
    <text evidence="1">The sequence shown here is derived from an EMBL/GenBank/DDBJ whole genome shotgun (WGS) entry which is preliminary data.</text>
</comment>
<dbReference type="AlphaFoldDB" id="A0A9D1FHR6"/>
<dbReference type="EMBL" id="DVJQ01000002">
    <property type="protein sequence ID" value="HIS73440.1"/>
    <property type="molecule type" value="Genomic_DNA"/>
</dbReference>
<sequence>MNIEPLYLVNSDVYATNNVSQARQDKTQNPIYAQNALQEGDSVEFSANYNSSDTNSLREDFEKTKEEQGLIGKAWDGIKNLFNLKTGSDSVEETLEKYENGEITQEEAQLALEKYKNGQEMSVDVVSDITSGIVAVGAAALAPVTGGASLLVAASAGAVSKTAIKATDALANGREYELKDLGYDIITGSINGAMAPLSNALGGVAGTTVAKTLGLESVEATAKTAGKGILANLLAKGGASYVAKEGAQSGAKVLFAKALSYGADMAVDGALSGAADGFSRALGEGRVEDITDDTLNGALGGLIASPLIGGAMRLSFSGASALGKSVFSEAQDVLTNGVQDTLAKEATQSSVISFSAIDEALEYLNKSTNQNAQVVLDAYNSALKKGKNVTLEQLQGAINLLDNPEFENQIEEYAANLAKKYADKSAIYGSIDEMFEVLGINSDVVYDEVHKCFKAQSDYGAVSIRSKGEGSVVSKIRNKILNLKSIFPQSESAAGSMIGDAHGIRIIAGVSTLDEDDIAQIVKNSISNQDDADLFIKQLLTGEGEIPAEKLADFEAVKKEVIEKARELQSGKLVENLAQAIENDKVNITELHNYSSKDGIAYFSDKQVDKLQEAYKNWYEKMLEIAKNSPEKSDYTIIEKNNLICLQDKNGYIFNPSMLIETVSKDPSATKASGYTAAQMNVITKDGIQEEFQYRGILADEFSELEHLNYDVKANKDTVAGVQYDSIRNIYKKYNSKEFKEAYNKYLSDTYKAYRSQELGLATKLPDIKDYLSDMLEEDEMQIISRDGLKKLYDLTHSLDKNLAA</sequence>
<name>A0A9D1FHR6_9BACT</name>
<dbReference type="Proteomes" id="UP000886865">
    <property type="component" value="Unassembled WGS sequence"/>
</dbReference>
<evidence type="ECO:0000313" key="2">
    <source>
        <dbReference type="Proteomes" id="UP000886865"/>
    </source>
</evidence>
<gene>
    <name evidence="1" type="ORF">IAA86_00275</name>
</gene>
<organism evidence="1 2">
    <name type="scientific">Candidatus Galligastranaerophilus intestinavium</name>
    <dbReference type="NCBI Taxonomy" id="2840836"/>
    <lineage>
        <taxon>Bacteria</taxon>
        <taxon>Candidatus Galligastranaerophilus</taxon>
    </lineage>
</organism>
<protein>
    <submittedName>
        <fullName evidence="1">Uncharacterized protein</fullName>
    </submittedName>
</protein>
<reference evidence="1" key="2">
    <citation type="journal article" date="2021" name="PeerJ">
        <title>Extensive microbial diversity within the chicken gut microbiome revealed by metagenomics and culture.</title>
        <authorList>
            <person name="Gilroy R."/>
            <person name="Ravi A."/>
            <person name="Getino M."/>
            <person name="Pursley I."/>
            <person name="Horton D.L."/>
            <person name="Alikhan N.F."/>
            <person name="Baker D."/>
            <person name="Gharbi K."/>
            <person name="Hall N."/>
            <person name="Watson M."/>
            <person name="Adriaenssens E.M."/>
            <person name="Foster-Nyarko E."/>
            <person name="Jarju S."/>
            <person name="Secka A."/>
            <person name="Antonio M."/>
            <person name="Oren A."/>
            <person name="Chaudhuri R.R."/>
            <person name="La Ragione R."/>
            <person name="Hildebrand F."/>
            <person name="Pallen M.J."/>
        </authorList>
    </citation>
    <scope>NUCLEOTIDE SEQUENCE</scope>
    <source>
        <strain evidence="1">CHK152-2871</strain>
    </source>
</reference>
<accession>A0A9D1FHR6</accession>